<dbReference type="Pfam" id="PF06271">
    <property type="entry name" value="RDD"/>
    <property type="match status" value="1"/>
</dbReference>
<keyword evidence="8" id="KW-1185">Reference proteome</keyword>
<protein>
    <recommendedName>
        <fullName evidence="6">RDD domain-containing protein</fullName>
    </recommendedName>
</protein>
<feature type="transmembrane region" description="Helical" evidence="5">
    <location>
        <begin position="87"/>
        <end position="107"/>
    </location>
</feature>
<evidence type="ECO:0000256" key="2">
    <source>
        <dbReference type="ARBA" id="ARBA00022692"/>
    </source>
</evidence>
<dbReference type="GO" id="GO:0016020">
    <property type="term" value="C:membrane"/>
    <property type="evidence" value="ECO:0007669"/>
    <property type="project" value="UniProtKB-SubCell"/>
</dbReference>
<dbReference type="Proteomes" id="UP000244867">
    <property type="component" value="Unassembled WGS sequence"/>
</dbReference>
<evidence type="ECO:0000256" key="4">
    <source>
        <dbReference type="ARBA" id="ARBA00023136"/>
    </source>
</evidence>
<dbReference type="EMBL" id="PYXZ01000012">
    <property type="protein sequence ID" value="PUA79199.1"/>
    <property type="molecule type" value="Genomic_DNA"/>
</dbReference>
<keyword evidence="2 5" id="KW-0812">Transmembrane</keyword>
<keyword evidence="3 5" id="KW-1133">Transmembrane helix</keyword>
<evidence type="ECO:0000256" key="3">
    <source>
        <dbReference type="ARBA" id="ARBA00022989"/>
    </source>
</evidence>
<feature type="transmembrane region" description="Helical" evidence="5">
    <location>
        <begin position="43"/>
        <end position="66"/>
    </location>
</feature>
<evidence type="ECO:0000313" key="7">
    <source>
        <dbReference type="EMBL" id="PUA79199.1"/>
    </source>
</evidence>
<comment type="caution">
    <text evidence="7">The sequence shown here is derived from an EMBL/GenBank/DDBJ whole genome shotgun (WGS) entry which is preliminary data.</text>
</comment>
<dbReference type="InterPro" id="IPR010432">
    <property type="entry name" value="RDD"/>
</dbReference>
<reference evidence="7 8" key="1">
    <citation type="submission" date="2018-03" db="EMBL/GenBank/DDBJ databases">
        <authorList>
            <person name="Keele B.F."/>
        </authorList>
    </citation>
    <scope>NUCLEOTIDE SEQUENCE [LARGE SCALE GENOMIC DNA]</scope>
    <source>
        <strain evidence="7 8">IB-3</strain>
    </source>
</reference>
<evidence type="ECO:0000256" key="5">
    <source>
        <dbReference type="SAM" id="Phobius"/>
    </source>
</evidence>
<evidence type="ECO:0000259" key="6">
    <source>
        <dbReference type="Pfam" id="PF06271"/>
    </source>
</evidence>
<feature type="domain" description="RDD" evidence="6">
    <location>
        <begin position="7"/>
        <end position="117"/>
    </location>
</feature>
<name>A0A2R7YTN2_9ACTN</name>
<accession>A0A2R7YTN2</accession>
<dbReference type="AlphaFoldDB" id="A0A2R7YTN2"/>
<gene>
    <name evidence="7" type="ORF">C7S10_20935</name>
</gene>
<feature type="transmembrane region" description="Helical" evidence="5">
    <location>
        <begin position="14"/>
        <end position="37"/>
    </location>
</feature>
<comment type="subcellular location">
    <subcellularLocation>
        <location evidence="1">Membrane</location>
        <topology evidence="1">Multi-pass membrane protein</topology>
    </subcellularLocation>
</comment>
<proteinExistence type="predicted"/>
<keyword evidence="4 5" id="KW-0472">Membrane</keyword>
<organism evidence="7 8">
    <name type="scientific">Nocardioides currus</name>
    <dbReference type="NCBI Taxonomy" id="2133958"/>
    <lineage>
        <taxon>Bacteria</taxon>
        <taxon>Bacillati</taxon>
        <taxon>Actinomycetota</taxon>
        <taxon>Actinomycetes</taxon>
        <taxon>Propionibacteriales</taxon>
        <taxon>Nocardioidaceae</taxon>
        <taxon>Nocardioides</taxon>
    </lineage>
</organism>
<sequence>MGDMVDTASWAHRVGALVVDWIACTLIVMLVIGPGGWSDDPYAGFYTTGVYVVESAVFTALLGGSFGKLVTRLRVVRHDETMRPLELIPALVRSILVALVIPPLIFWSDGRGLHDVAARSMTVRLADLKAATPA</sequence>
<evidence type="ECO:0000256" key="1">
    <source>
        <dbReference type="ARBA" id="ARBA00004141"/>
    </source>
</evidence>
<evidence type="ECO:0000313" key="8">
    <source>
        <dbReference type="Proteomes" id="UP000244867"/>
    </source>
</evidence>
<dbReference type="OrthoDB" id="5187110at2"/>